<dbReference type="PROSITE" id="PS00630">
    <property type="entry name" value="IMP_2"/>
    <property type="match status" value="1"/>
</dbReference>
<feature type="binding site" evidence="6">
    <location>
        <position position="222"/>
    </location>
    <ligand>
        <name>Mg(2+)</name>
        <dbReference type="ChEBI" id="CHEBI:18420"/>
        <label>1</label>
        <note>catalytic</note>
    </ligand>
</feature>
<evidence type="ECO:0000256" key="4">
    <source>
        <dbReference type="ARBA" id="ARBA00041815"/>
    </source>
</evidence>
<feature type="compositionally biased region" description="Acidic residues" evidence="7">
    <location>
        <begin position="186"/>
        <end position="204"/>
    </location>
</feature>
<evidence type="ECO:0000256" key="2">
    <source>
        <dbReference type="ARBA" id="ARBA00012633"/>
    </source>
</evidence>
<evidence type="ECO:0000256" key="7">
    <source>
        <dbReference type="SAM" id="MobiDB-lite"/>
    </source>
</evidence>
<dbReference type="Gene3D" id="3.40.190.80">
    <property type="match status" value="1"/>
</dbReference>
<evidence type="ECO:0000256" key="5">
    <source>
        <dbReference type="ARBA" id="ARBA00044554"/>
    </source>
</evidence>
<feature type="binding site" evidence="6">
    <location>
        <position position="219"/>
    </location>
    <ligand>
        <name>Mg(2+)</name>
        <dbReference type="ChEBI" id="CHEBI:18420"/>
        <label>1</label>
        <note>catalytic</note>
    </ligand>
</feature>
<feature type="binding site" evidence="6">
    <location>
        <position position="134"/>
    </location>
    <ligand>
        <name>Mg(2+)</name>
        <dbReference type="ChEBI" id="CHEBI:18420"/>
        <label>1</label>
        <note>catalytic</note>
    </ligand>
</feature>
<evidence type="ECO:0000256" key="6">
    <source>
        <dbReference type="PIRSR" id="PIRSR600760-2"/>
    </source>
</evidence>
<dbReference type="PANTHER" id="PTHR43028:SF5">
    <property type="entry name" value="3'(2'),5'-BISPHOSPHATE NUCLEOTIDASE 1"/>
    <property type="match status" value="1"/>
</dbReference>
<feature type="binding site" evidence="6">
    <location>
        <position position="221"/>
    </location>
    <ligand>
        <name>Mg(2+)</name>
        <dbReference type="ChEBI" id="CHEBI:18420"/>
        <label>1</label>
        <note>catalytic</note>
    </ligand>
</feature>
<feature type="binding site" evidence="6">
    <location>
        <position position="368"/>
    </location>
    <ligand>
        <name>Mg(2+)</name>
        <dbReference type="ChEBI" id="CHEBI:18420"/>
        <label>1</label>
        <note>catalytic</note>
    </ligand>
</feature>
<comment type="similarity">
    <text evidence="1">Belongs to the inositol monophosphatase superfamily.</text>
</comment>
<accession>A0A7S3KYZ0</accession>
<evidence type="ECO:0000313" key="8">
    <source>
        <dbReference type="EMBL" id="CAE0405493.1"/>
    </source>
</evidence>
<proteinExistence type="inferred from homology"/>
<dbReference type="InterPro" id="IPR020550">
    <property type="entry name" value="Inositol_monophosphatase_CS"/>
</dbReference>
<feature type="region of interest" description="Disordered" evidence="7">
    <location>
        <begin position="185"/>
        <end position="204"/>
    </location>
</feature>
<dbReference type="Pfam" id="PF00459">
    <property type="entry name" value="Inositol_P"/>
    <property type="match status" value="1"/>
</dbReference>
<dbReference type="InterPro" id="IPR000760">
    <property type="entry name" value="Inositol_monophosphatase-like"/>
</dbReference>
<dbReference type="InterPro" id="IPR050725">
    <property type="entry name" value="CysQ/Inositol_MonoPase"/>
</dbReference>
<dbReference type="EMBL" id="HBIM01004101">
    <property type="protein sequence ID" value="CAE0405493.1"/>
    <property type="molecule type" value="Transcribed_RNA"/>
</dbReference>
<dbReference type="EC" id="3.1.3.7" evidence="2"/>
<dbReference type="PANTHER" id="PTHR43028">
    <property type="entry name" value="3'(2'),5'-BISPHOSPHATE NUCLEOTIDASE 1"/>
    <property type="match status" value="1"/>
</dbReference>
<dbReference type="GO" id="GO:0046872">
    <property type="term" value="F:metal ion binding"/>
    <property type="evidence" value="ECO:0007669"/>
    <property type="project" value="UniProtKB-KW"/>
</dbReference>
<evidence type="ECO:0000256" key="1">
    <source>
        <dbReference type="ARBA" id="ARBA00009759"/>
    </source>
</evidence>
<dbReference type="GO" id="GO:0008441">
    <property type="term" value="F:3'(2'),5'-bisphosphate nucleotidase activity"/>
    <property type="evidence" value="ECO:0007669"/>
    <property type="project" value="UniProtKB-EC"/>
</dbReference>
<organism evidence="8">
    <name type="scientific">Amphora coffeiformis</name>
    <dbReference type="NCBI Taxonomy" id="265554"/>
    <lineage>
        <taxon>Eukaryota</taxon>
        <taxon>Sar</taxon>
        <taxon>Stramenopiles</taxon>
        <taxon>Ochrophyta</taxon>
        <taxon>Bacillariophyta</taxon>
        <taxon>Bacillariophyceae</taxon>
        <taxon>Bacillariophycidae</taxon>
        <taxon>Thalassiophysales</taxon>
        <taxon>Catenulaceae</taxon>
        <taxon>Amphora</taxon>
    </lineage>
</organism>
<dbReference type="AlphaFoldDB" id="A0A7S3KYZ0"/>
<protein>
    <recommendedName>
        <fullName evidence="3">3'(2'),5'-bisphosphate nucleotidase 1</fullName>
        <ecNumber evidence="2">3.1.3.7</ecNumber>
    </recommendedName>
    <alternativeName>
        <fullName evidence="4">Bisphosphate 3'-nucleotidase 1</fullName>
    </alternativeName>
    <alternativeName>
        <fullName evidence="5">Inositol-polyphosphate 1-phosphatase</fullName>
    </alternativeName>
</protein>
<name>A0A7S3KYZ0_9STRA</name>
<keyword evidence="6" id="KW-0460">Magnesium</keyword>
<reference evidence="8" key="1">
    <citation type="submission" date="2021-01" db="EMBL/GenBank/DDBJ databases">
        <authorList>
            <person name="Corre E."/>
            <person name="Pelletier E."/>
            <person name="Niang G."/>
            <person name="Scheremetjew M."/>
            <person name="Finn R."/>
            <person name="Kale V."/>
            <person name="Holt S."/>
            <person name="Cochrane G."/>
            <person name="Meng A."/>
            <person name="Brown T."/>
            <person name="Cohen L."/>
        </authorList>
    </citation>
    <scope>NUCLEOTIDE SEQUENCE</scope>
    <source>
        <strain evidence="8">CCMP127</strain>
    </source>
</reference>
<comment type="cofactor">
    <cofactor evidence="6">
        <name>Mg(2+)</name>
        <dbReference type="ChEBI" id="CHEBI:18420"/>
    </cofactor>
</comment>
<dbReference type="SUPFAM" id="SSF56655">
    <property type="entry name" value="Carbohydrate phosphatase"/>
    <property type="match status" value="1"/>
</dbReference>
<dbReference type="GO" id="GO:0046854">
    <property type="term" value="P:phosphatidylinositol phosphate biosynthetic process"/>
    <property type="evidence" value="ECO:0007669"/>
    <property type="project" value="InterPro"/>
</dbReference>
<gene>
    <name evidence="8" type="ORF">ACOF00016_LOCUS3510</name>
</gene>
<dbReference type="Gene3D" id="3.30.540.10">
    <property type="entry name" value="Fructose-1,6-Bisphosphatase, subunit A, domain 1"/>
    <property type="match status" value="1"/>
</dbReference>
<sequence>MLLPRFRTKAATTTLVCCWAAAVSFSPRRFYSTAALSTTTTASTVPLATMADGKVRMLDLASAAVACTVSASRKIRKIAEPLELTTPAATASGDAKNTREKEDGSFVTDADFAAQGIIFQSLKAVCPDIRIVGEESPEEMQQHMDPEFALDVNLLRRTRAELRMRYYKTIAPAGSAFPLATVSPDAAEDDDESEIPTVDSDNDPDETLIDISRVSCIIDPLDGTRSYARGEYDVVSILICLLVDDQPYFGVIGKPFGYTGLPKIRASGCCTIYGGPLIDGVYIAGGGPIVASPLVRDGPPELLPRAVISSSRSKGIVHDFCGIMGEKGLVSPDPMLISGAGEKSMRLILQRKNEAIWFFPKPGTSLWDVAAPDALLRSLGGKMTDKNGNPMDYSKPREEAENIQGLVACIDASLHEECIQLFKNWEYKEES</sequence>
<evidence type="ECO:0000256" key="3">
    <source>
        <dbReference type="ARBA" id="ARBA00040342"/>
    </source>
</evidence>
<keyword evidence="6" id="KW-0479">Metal-binding</keyword>